<keyword evidence="8" id="KW-1015">Disulfide bond</keyword>
<sequence length="105" mass="11857">MDEALVNNGTSPEAYNLPEKRDPLFIVVPITIVYTVIFFSGVTGNVVTCVVISRNKHMHTATNYYLFSLAISDLLLLVSGLPQEMYSIWSRYPYVFGEVFCVLRS</sequence>
<evidence type="ECO:0000256" key="8">
    <source>
        <dbReference type="ARBA" id="ARBA00023157"/>
    </source>
</evidence>
<dbReference type="Pfam" id="PF00001">
    <property type="entry name" value="7tm_1"/>
    <property type="match status" value="1"/>
</dbReference>
<evidence type="ECO:0000256" key="2">
    <source>
        <dbReference type="ARBA" id="ARBA00010663"/>
    </source>
</evidence>
<accession>A0A1B6KG68</accession>
<keyword evidence="3" id="KW-1003">Cell membrane</keyword>
<evidence type="ECO:0000256" key="7">
    <source>
        <dbReference type="ARBA" id="ARBA00023136"/>
    </source>
</evidence>
<evidence type="ECO:0000256" key="4">
    <source>
        <dbReference type="ARBA" id="ARBA00022692"/>
    </source>
</evidence>
<dbReference type="AlphaFoldDB" id="A0A1B6KG68"/>
<evidence type="ECO:0000256" key="11">
    <source>
        <dbReference type="ARBA" id="ARBA00023224"/>
    </source>
</evidence>
<reference evidence="14" key="1">
    <citation type="submission" date="2015-11" db="EMBL/GenBank/DDBJ databases">
        <title>De novo transcriptome assembly of four potential Pierce s Disease insect vectors from Arizona vineyards.</title>
        <authorList>
            <person name="Tassone E.E."/>
        </authorList>
    </citation>
    <scope>NUCLEOTIDE SEQUENCE</scope>
</reference>
<gene>
    <name evidence="14" type="ORF">g.55154</name>
</gene>
<proteinExistence type="inferred from homology"/>
<evidence type="ECO:0000256" key="5">
    <source>
        <dbReference type="ARBA" id="ARBA00022989"/>
    </source>
</evidence>
<evidence type="ECO:0000313" key="14">
    <source>
        <dbReference type="EMBL" id="JAT10433.1"/>
    </source>
</evidence>
<evidence type="ECO:0000256" key="3">
    <source>
        <dbReference type="ARBA" id="ARBA00022475"/>
    </source>
</evidence>
<organism evidence="14">
    <name type="scientific">Graphocephala atropunctata</name>
    <dbReference type="NCBI Taxonomy" id="36148"/>
    <lineage>
        <taxon>Eukaryota</taxon>
        <taxon>Metazoa</taxon>
        <taxon>Ecdysozoa</taxon>
        <taxon>Arthropoda</taxon>
        <taxon>Hexapoda</taxon>
        <taxon>Insecta</taxon>
        <taxon>Pterygota</taxon>
        <taxon>Neoptera</taxon>
        <taxon>Paraneoptera</taxon>
        <taxon>Hemiptera</taxon>
        <taxon>Auchenorrhyncha</taxon>
        <taxon>Membracoidea</taxon>
        <taxon>Cicadellidae</taxon>
        <taxon>Cicadellinae</taxon>
        <taxon>Cicadellini</taxon>
        <taxon>Graphocephala</taxon>
    </lineage>
</organism>
<evidence type="ECO:0000256" key="9">
    <source>
        <dbReference type="ARBA" id="ARBA00023170"/>
    </source>
</evidence>
<keyword evidence="7 12" id="KW-0472">Membrane</keyword>
<dbReference type="Gene3D" id="1.20.1070.10">
    <property type="entry name" value="Rhodopsin 7-helix transmembrane proteins"/>
    <property type="match status" value="1"/>
</dbReference>
<evidence type="ECO:0000256" key="1">
    <source>
        <dbReference type="ARBA" id="ARBA00004651"/>
    </source>
</evidence>
<dbReference type="PANTHER" id="PTHR24243">
    <property type="entry name" value="G-PROTEIN COUPLED RECEPTOR"/>
    <property type="match status" value="1"/>
</dbReference>
<evidence type="ECO:0000256" key="6">
    <source>
        <dbReference type="ARBA" id="ARBA00023040"/>
    </source>
</evidence>
<dbReference type="PRINTS" id="PR01565">
    <property type="entry name" value="NEUROMEDINUR"/>
</dbReference>
<keyword evidence="11" id="KW-0807">Transducer</keyword>
<dbReference type="PRINTS" id="PR00237">
    <property type="entry name" value="GPCRRHODOPSN"/>
</dbReference>
<keyword evidence="4 12" id="KW-0812">Transmembrane</keyword>
<dbReference type="PROSITE" id="PS50262">
    <property type="entry name" value="G_PROTEIN_RECEP_F1_2"/>
    <property type="match status" value="1"/>
</dbReference>
<keyword evidence="10" id="KW-0325">Glycoprotein</keyword>
<keyword evidence="6" id="KW-0297">G-protein coupled receptor</keyword>
<dbReference type="PANTHER" id="PTHR24243:SF208">
    <property type="entry name" value="PYROKININ-1 RECEPTOR"/>
    <property type="match status" value="1"/>
</dbReference>
<comment type="subcellular location">
    <subcellularLocation>
        <location evidence="1">Cell membrane</location>
        <topology evidence="1">Multi-pass membrane protein</topology>
    </subcellularLocation>
</comment>
<evidence type="ECO:0000259" key="13">
    <source>
        <dbReference type="PROSITE" id="PS50262"/>
    </source>
</evidence>
<dbReference type="EMBL" id="GEBQ01029544">
    <property type="protein sequence ID" value="JAT10433.1"/>
    <property type="molecule type" value="Transcribed_RNA"/>
</dbReference>
<dbReference type="GO" id="GO:0005886">
    <property type="term" value="C:plasma membrane"/>
    <property type="evidence" value="ECO:0007669"/>
    <property type="project" value="UniProtKB-SubCell"/>
</dbReference>
<dbReference type="InterPro" id="IPR005390">
    <property type="entry name" value="NeuromedU_rcpt"/>
</dbReference>
<dbReference type="InterPro" id="IPR017452">
    <property type="entry name" value="GPCR_Rhodpsn_7TM"/>
</dbReference>
<dbReference type="SUPFAM" id="SSF81321">
    <property type="entry name" value="Family A G protein-coupled receptor-like"/>
    <property type="match status" value="1"/>
</dbReference>
<feature type="transmembrane region" description="Helical" evidence="12">
    <location>
        <begin position="64"/>
        <end position="82"/>
    </location>
</feature>
<evidence type="ECO:0000256" key="12">
    <source>
        <dbReference type="SAM" id="Phobius"/>
    </source>
</evidence>
<name>A0A1B6KG68_9HEMI</name>
<dbReference type="GO" id="GO:0001607">
    <property type="term" value="F:neuromedin U receptor activity"/>
    <property type="evidence" value="ECO:0007669"/>
    <property type="project" value="InterPro"/>
</dbReference>
<keyword evidence="5 12" id="KW-1133">Transmembrane helix</keyword>
<protein>
    <recommendedName>
        <fullName evidence="13">G-protein coupled receptors family 1 profile domain-containing protein</fullName>
    </recommendedName>
</protein>
<comment type="similarity">
    <text evidence="2">Belongs to the G-protein coupled receptor 1 family.</text>
</comment>
<feature type="domain" description="G-protein coupled receptors family 1 profile" evidence="13">
    <location>
        <begin position="44"/>
        <end position="105"/>
    </location>
</feature>
<keyword evidence="9" id="KW-0675">Receptor</keyword>
<dbReference type="InterPro" id="IPR000276">
    <property type="entry name" value="GPCR_Rhodpsn"/>
</dbReference>
<feature type="transmembrane region" description="Helical" evidence="12">
    <location>
        <begin position="24"/>
        <end position="52"/>
    </location>
</feature>
<evidence type="ECO:0000256" key="10">
    <source>
        <dbReference type="ARBA" id="ARBA00023180"/>
    </source>
</evidence>